<reference evidence="11 12" key="1">
    <citation type="submission" date="2016-07" db="EMBL/GenBank/DDBJ databases">
        <title>Draft genome sequence of Prauserella sp. YIM 121212, isolated from alkaline soil.</title>
        <authorList>
            <person name="Ruckert C."/>
            <person name="Albersmeier A."/>
            <person name="Jiang C.-L."/>
            <person name="Jiang Y."/>
            <person name="Kalinowski J."/>
            <person name="Schneider O."/>
            <person name="Winkler A."/>
            <person name="Zotchev S.B."/>
        </authorList>
    </citation>
    <scope>NUCLEOTIDE SEQUENCE [LARGE SCALE GENOMIC DNA]</scope>
    <source>
        <strain evidence="11 12">YIM 121212</strain>
    </source>
</reference>
<dbReference type="Gene3D" id="2.40.50.910">
    <property type="entry name" value="Type VII secretion system EccB, repeat 3 domain"/>
    <property type="match status" value="1"/>
</dbReference>
<dbReference type="PANTHER" id="PTHR40765:SF2">
    <property type="entry name" value="ESX-2 SECRETION SYSTEM ATPASE ECCB2"/>
    <property type="match status" value="1"/>
</dbReference>
<keyword evidence="8 10" id="KW-1133">Transmembrane helix</keyword>
<keyword evidence="7" id="KW-0067">ATP-binding</keyword>
<dbReference type="GO" id="GO:0005576">
    <property type="term" value="C:extracellular region"/>
    <property type="evidence" value="ECO:0007669"/>
    <property type="project" value="TreeGrafter"/>
</dbReference>
<dbReference type="Gene3D" id="3.30.2390.20">
    <property type="entry name" value="Type VII secretion system EccB, repeat 1 domain"/>
    <property type="match status" value="1"/>
</dbReference>
<dbReference type="InterPro" id="IPR044857">
    <property type="entry name" value="T7SS_EccB_R1"/>
</dbReference>
<dbReference type="RefSeq" id="WP_110336650.1">
    <property type="nucleotide sequence ID" value="NZ_JBHVKT010000001.1"/>
</dbReference>
<dbReference type="InterPro" id="IPR042485">
    <property type="entry name" value="T7SS_EccB_R3"/>
</dbReference>
<keyword evidence="6" id="KW-0378">Hydrolase</keyword>
<dbReference type="AlphaFoldDB" id="A0A318LQ22"/>
<keyword evidence="5" id="KW-0547">Nucleotide-binding</keyword>
<dbReference type="GO" id="GO:0005886">
    <property type="term" value="C:plasma membrane"/>
    <property type="evidence" value="ECO:0007669"/>
    <property type="project" value="UniProtKB-SubCell"/>
</dbReference>
<accession>A0A318LQ22</accession>
<comment type="similarity">
    <text evidence="2">Belongs to the EccB family.</text>
</comment>
<dbReference type="NCBIfam" id="TIGR03919">
    <property type="entry name" value="T7SS_EccB"/>
    <property type="match status" value="1"/>
</dbReference>
<comment type="caution">
    <text evidence="11">The sequence shown here is derived from an EMBL/GenBank/DDBJ whole genome shotgun (WGS) entry which is preliminary data.</text>
</comment>
<evidence type="ECO:0000256" key="4">
    <source>
        <dbReference type="ARBA" id="ARBA00022692"/>
    </source>
</evidence>
<sequence>MPSRRDQLHSYQFLVQRVVSSIMVRETDPEQTPLRRGVGAVFGGVMISVLVAAGFGVVGALTGVGGDGWRENGSIVIERETGTRYVYVDGTLRPVLNYASARLLAGQPGAEPHRVAGSSLAGIPREPTVGIPGAPDSLPPAGRLTGTPWTMCSVPVRDPSGAPATTTALRVGESAPAGSPLGERAALVRDADDGTPYLVWHDQRYRIVGERPDSVVRSLYGAGQPVLDVGGAWLNGLPSGQDIGPVPVQGLGSPSPAAGGFTIGDLVYHPVGGGRQHYLVLDDGLAALTELQTRIVRGQYAVEPAEIPTAVANSLPSSDALAQATGEPAPPAVPPPLVPVPSDGEAPLCAETVDARTAPRVTIGGDAAGLTQGIRTTVESGAGTRLADRVLVPPGGVAVVRALPSSRAEAGAINLVTDTGLRYPVPSEEVLAALGYDPASLVDLPAALVQRIPEGPTLSPEAALRPAVPVRP</sequence>
<dbReference type="EMBL" id="MASU01000005">
    <property type="protein sequence ID" value="PXY36613.1"/>
    <property type="molecule type" value="Genomic_DNA"/>
</dbReference>
<dbReference type="InterPro" id="IPR007795">
    <property type="entry name" value="T7SS_EccB"/>
</dbReference>
<keyword evidence="12" id="KW-1185">Reference proteome</keyword>
<evidence type="ECO:0000256" key="2">
    <source>
        <dbReference type="ARBA" id="ARBA00008149"/>
    </source>
</evidence>
<gene>
    <name evidence="11" type="ORF">BA062_14675</name>
</gene>
<evidence type="ECO:0000313" key="11">
    <source>
        <dbReference type="EMBL" id="PXY36613.1"/>
    </source>
</evidence>
<dbReference type="GO" id="GO:0016787">
    <property type="term" value="F:hydrolase activity"/>
    <property type="evidence" value="ECO:0007669"/>
    <property type="project" value="UniProtKB-KW"/>
</dbReference>
<evidence type="ECO:0000256" key="7">
    <source>
        <dbReference type="ARBA" id="ARBA00022840"/>
    </source>
</evidence>
<dbReference type="PANTHER" id="PTHR40765">
    <property type="entry name" value="ESX-2 SECRETION SYSTEM ATPASE ECCB2"/>
    <property type="match status" value="1"/>
</dbReference>
<evidence type="ECO:0000256" key="6">
    <source>
        <dbReference type="ARBA" id="ARBA00022801"/>
    </source>
</evidence>
<evidence type="ECO:0000256" key="10">
    <source>
        <dbReference type="SAM" id="Phobius"/>
    </source>
</evidence>
<evidence type="ECO:0000313" key="12">
    <source>
        <dbReference type="Proteomes" id="UP000247892"/>
    </source>
</evidence>
<dbReference type="Proteomes" id="UP000247892">
    <property type="component" value="Unassembled WGS sequence"/>
</dbReference>
<evidence type="ECO:0000256" key="9">
    <source>
        <dbReference type="ARBA" id="ARBA00023136"/>
    </source>
</evidence>
<keyword evidence="9 10" id="KW-0472">Membrane</keyword>
<organism evidence="11 12">
    <name type="scientific">Prauserella flavalba</name>
    <dbReference type="NCBI Taxonomy" id="1477506"/>
    <lineage>
        <taxon>Bacteria</taxon>
        <taxon>Bacillati</taxon>
        <taxon>Actinomycetota</taxon>
        <taxon>Actinomycetes</taxon>
        <taxon>Pseudonocardiales</taxon>
        <taxon>Pseudonocardiaceae</taxon>
        <taxon>Prauserella</taxon>
    </lineage>
</organism>
<evidence type="ECO:0000256" key="5">
    <source>
        <dbReference type="ARBA" id="ARBA00022741"/>
    </source>
</evidence>
<keyword evidence="3" id="KW-1003">Cell membrane</keyword>
<evidence type="ECO:0000256" key="3">
    <source>
        <dbReference type="ARBA" id="ARBA00022475"/>
    </source>
</evidence>
<feature type="transmembrane region" description="Helical" evidence="10">
    <location>
        <begin position="38"/>
        <end position="61"/>
    </location>
</feature>
<evidence type="ECO:0000256" key="8">
    <source>
        <dbReference type="ARBA" id="ARBA00022989"/>
    </source>
</evidence>
<evidence type="ECO:0000256" key="1">
    <source>
        <dbReference type="ARBA" id="ARBA00004162"/>
    </source>
</evidence>
<name>A0A318LQ22_9PSEU</name>
<dbReference type="OrthoDB" id="3847604at2"/>
<comment type="subcellular location">
    <subcellularLocation>
        <location evidence="1">Cell membrane</location>
        <topology evidence="1">Single-pass membrane protein</topology>
    </subcellularLocation>
</comment>
<proteinExistence type="inferred from homology"/>
<dbReference type="Pfam" id="PF05108">
    <property type="entry name" value="T7SS_ESX1_EccB"/>
    <property type="match status" value="1"/>
</dbReference>
<dbReference type="GO" id="GO:0005524">
    <property type="term" value="F:ATP binding"/>
    <property type="evidence" value="ECO:0007669"/>
    <property type="project" value="UniProtKB-KW"/>
</dbReference>
<protein>
    <submittedName>
        <fullName evidence="11">Type VII secretion protein EccB</fullName>
    </submittedName>
</protein>
<keyword evidence="4 10" id="KW-0812">Transmembrane</keyword>